<dbReference type="InterPro" id="IPR001849">
    <property type="entry name" value="PH_domain"/>
</dbReference>
<comment type="caution">
    <text evidence="6">The sequence shown here is derived from an EMBL/GenBank/DDBJ whole genome shotgun (WGS) entry which is preliminary data.</text>
</comment>
<gene>
    <name evidence="6" type="ORF">RRG08_001421</name>
</gene>
<evidence type="ECO:0000256" key="4">
    <source>
        <dbReference type="SAM" id="SignalP"/>
    </source>
</evidence>
<feature type="chain" id="PRO_5042105977" description="PH domain-containing protein" evidence="4">
    <location>
        <begin position="19"/>
        <end position="622"/>
    </location>
</feature>
<accession>A0AAE0ZQW7</accession>
<dbReference type="SMART" id="SM00268">
    <property type="entry name" value="ACTIN"/>
    <property type="match status" value="1"/>
</dbReference>
<dbReference type="InterPro" id="IPR004000">
    <property type="entry name" value="Actin"/>
</dbReference>
<evidence type="ECO:0000259" key="5">
    <source>
        <dbReference type="PROSITE" id="PS50003"/>
    </source>
</evidence>
<dbReference type="Gene3D" id="2.30.29.30">
    <property type="entry name" value="Pleckstrin-homology domain (PH domain)/Phosphotyrosine-binding domain (PTB)"/>
    <property type="match status" value="1"/>
</dbReference>
<feature type="signal peptide" evidence="4">
    <location>
        <begin position="1"/>
        <end position="18"/>
    </location>
</feature>
<feature type="region of interest" description="Disordered" evidence="3">
    <location>
        <begin position="21"/>
        <end position="86"/>
    </location>
</feature>
<sequence length="622" mass="69123">MIAVVFGIFMTRVMVIMTAGGGSNEDPDQGDGSKERPIKSSVVLPPKTVITGPDGSAGAGDGTGADNPSGSNAGGQDAGTANGGDDKVEQTARMNLRDWDPDPVIKKLYELKLMEEQVEDISHQFISMEGLMEKLPMNKKKATLLKTWKRRFFRAKDGWLYYYETSNRDRPSETIQLMGGNIIDLGNRVLGIDDGRGRYLMVRCPTEKEHGQWVVALESQTADNTKATYVRPALAAARHPKKKVVVIDLGSSSIRAGVLGDQASLPELFIPSVVAIDPQSGNVLAVGQDALTPFMRHKCNIVYPIRPSNKVDQFNIEVQLMGALFSKVFQELKVKPADYWVMLSTPQNLGDPLKQGLMQRLVDELNVAGVCMVQQALFSLYSYNATSGIIVDIGHRIEILPIFDGFVIEGGVARCPYGAQKVQESLTTSLLGINYKFRSETEQLLVRYIMEQSCYVAIDYAQEEEFCKDQPQTIRTSVNLAKFKLPEGSYETVEHDLSRFKSPEGFFNADLWEMDYPTLQKLIHRAIQTCPMDNRRHMWRAVFLSGGVTLLPGFAERLERELTKLAPPGVPVEVHAAPQRYHAAFVGACSVALMPQFESSAISREEWKKEGCRAFRKWQAPS</sequence>
<dbReference type="EMBL" id="JAWDGP010003518">
    <property type="protein sequence ID" value="KAK3773692.1"/>
    <property type="molecule type" value="Genomic_DNA"/>
</dbReference>
<proteinExistence type="inferred from homology"/>
<comment type="similarity">
    <text evidence="2">Belongs to the actin family.</text>
</comment>
<dbReference type="Gene3D" id="3.30.420.40">
    <property type="match status" value="2"/>
</dbReference>
<comment type="function">
    <text evidence="1">Actins are highly conserved proteins that are involved in various types of cell motility and are ubiquitously expressed in all eukaryotic cells.</text>
</comment>
<dbReference type="SUPFAM" id="SSF53067">
    <property type="entry name" value="Actin-like ATPase domain"/>
    <property type="match status" value="2"/>
</dbReference>
<evidence type="ECO:0000256" key="3">
    <source>
        <dbReference type="SAM" id="MobiDB-lite"/>
    </source>
</evidence>
<name>A0AAE0ZQW7_9GAST</name>
<dbReference type="AlphaFoldDB" id="A0AAE0ZQW7"/>
<reference evidence="6" key="1">
    <citation type="journal article" date="2023" name="G3 (Bethesda)">
        <title>A reference genome for the long-term kleptoplast-retaining sea slug Elysia crispata morphotype clarki.</title>
        <authorList>
            <person name="Eastman K.E."/>
            <person name="Pendleton A.L."/>
            <person name="Shaikh M.A."/>
            <person name="Suttiyut T."/>
            <person name="Ogas R."/>
            <person name="Tomko P."/>
            <person name="Gavelis G."/>
            <person name="Widhalm J.R."/>
            <person name="Wisecaver J.H."/>
        </authorList>
    </citation>
    <scope>NUCLEOTIDE SEQUENCE</scope>
    <source>
        <strain evidence="6">ECLA1</strain>
    </source>
</reference>
<evidence type="ECO:0000256" key="2">
    <source>
        <dbReference type="RuleBase" id="RU000487"/>
    </source>
</evidence>
<feature type="domain" description="PH" evidence="5">
    <location>
        <begin position="125"/>
        <end position="222"/>
    </location>
</feature>
<evidence type="ECO:0000256" key="1">
    <source>
        <dbReference type="ARBA" id="ARBA00003520"/>
    </source>
</evidence>
<dbReference type="InterPro" id="IPR043129">
    <property type="entry name" value="ATPase_NBD"/>
</dbReference>
<dbReference type="InterPro" id="IPR011993">
    <property type="entry name" value="PH-like_dom_sf"/>
</dbReference>
<dbReference type="SUPFAM" id="SSF50729">
    <property type="entry name" value="PH domain-like"/>
    <property type="match status" value="1"/>
</dbReference>
<keyword evidence="4" id="KW-0732">Signal</keyword>
<dbReference type="Pfam" id="PF00022">
    <property type="entry name" value="Actin"/>
    <property type="match status" value="1"/>
</dbReference>
<dbReference type="PROSITE" id="PS50003">
    <property type="entry name" value="PH_DOMAIN"/>
    <property type="match status" value="1"/>
</dbReference>
<keyword evidence="7" id="KW-1185">Reference proteome</keyword>
<dbReference type="CDD" id="cd10169">
    <property type="entry name" value="ASKHA_NBD_actin-like"/>
    <property type="match status" value="1"/>
</dbReference>
<dbReference type="Gene3D" id="3.90.640.10">
    <property type="entry name" value="Actin, Chain A, domain 4"/>
    <property type="match status" value="1"/>
</dbReference>
<dbReference type="PANTHER" id="PTHR11937">
    <property type="entry name" value="ACTIN"/>
    <property type="match status" value="1"/>
</dbReference>
<dbReference type="Pfam" id="PF00169">
    <property type="entry name" value="PH"/>
    <property type="match status" value="1"/>
</dbReference>
<dbReference type="SMART" id="SM00233">
    <property type="entry name" value="PH"/>
    <property type="match status" value="1"/>
</dbReference>
<evidence type="ECO:0000313" key="6">
    <source>
        <dbReference type="EMBL" id="KAK3773692.1"/>
    </source>
</evidence>
<dbReference type="Proteomes" id="UP001283361">
    <property type="component" value="Unassembled WGS sequence"/>
</dbReference>
<organism evidence="6 7">
    <name type="scientific">Elysia crispata</name>
    <name type="common">lettuce slug</name>
    <dbReference type="NCBI Taxonomy" id="231223"/>
    <lineage>
        <taxon>Eukaryota</taxon>
        <taxon>Metazoa</taxon>
        <taxon>Spiralia</taxon>
        <taxon>Lophotrochozoa</taxon>
        <taxon>Mollusca</taxon>
        <taxon>Gastropoda</taxon>
        <taxon>Heterobranchia</taxon>
        <taxon>Euthyneura</taxon>
        <taxon>Panpulmonata</taxon>
        <taxon>Sacoglossa</taxon>
        <taxon>Placobranchoidea</taxon>
        <taxon>Plakobranchidae</taxon>
        <taxon>Elysia</taxon>
    </lineage>
</organism>
<evidence type="ECO:0000313" key="7">
    <source>
        <dbReference type="Proteomes" id="UP001283361"/>
    </source>
</evidence>
<protein>
    <recommendedName>
        <fullName evidence="5">PH domain-containing protein</fullName>
    </recommendedName>
</protein>